<gene>
    <name evidence="2" type="ORF">GX523_10330</name>
</gene>
<feature type="domain" description="HTH OST-type" evidence="1">
    <location>
        <begin position="171"/>
        <end position="248"/>
    </location>
</feature>
<dbReference type="PANTHER" id="PTHR35811">
    <property type="entry name" value="SLR1870 PROTEIN"/>
    <property type="match status" value="1"/>
</dbReference>
<dbReference type="Pfam" id="PF01936">
    <property type="entry name" value="NYN"/>
    <property type="match status" value="1"/>
</dbReference>
<proteinExistence type="predicted"/>
<dbReference type="Proteomes" id="UP000553059">
    <property type="component" value="Unassembled WGS sequence"/>
</dbReference>
<dbReference type="InterPro" id="IPR025605">
    <property type="entry name" value="OST-HTH/LOTUS_dom"/>
</dbReference>
<reference evidence="2 3" key="1">
    <citation type="journal article" date="2020" name="Biotechnol. Biofuels">
        <title>New insights from the biogas microbiome by comprehensive genome-resolved metagenomics of nearly 1600 species originating from multiple anaerobic digesters.</title>
        <authorList>
            <person name="Campanaro S."/>
            <person name="Treu L."/>
            <person name="Rodriguez-R L.M."/>
            <person name="Kovalovszki A."/>
            <person name="Ziels R.M."/>
            <person name="Maus I."/>
            <person name="Zhu X."/>
            <person name="Kougias P.G."/>
            <person name="Basile A."/>
            <person name="Luo G."/>
            <person name="Schluter A."/>
            <person name="Konstantinidis K.T."/>
            <person name="Angelidaki I."/>
        </authorList>
    </citation>
    <scope>NUCLEOTIDE SEQUENCE [LARGE SCALE GENOMIC DNA]</scope>
    <source>
        <strain evidence="2">AS05jafATM_4</strain>
    </source>
</reference>
<evidence type="ECO:0000259" key="1">
    <source>
        <dbReference type="PROSITE" id="PS51644"/>
    </source>
</evidence>
<dbReference type="PANTHER" id="PTHR35811:SF1">
    <property type="entry name" value="HTH OST-TYPE DOMAIN-CONTAINING PROTEIN"/>
    <property type="match status" value="1"/>
</dbReference>
<accession>A0A7C7DA24</accession>
<protein>
    <submittedName>
        <fullName evidence="2">NYN domain-containing protein</fullName>
    </submittedName>
</protein>
<dbReference type="GO" id="GO:0004540">
    <property type="term" value="F:RNA nuclease activity"/>
    <property type="evidence" value="ECO:0007669"/>
    <property type="project" value="InterPro"/>
</dbReference>
<evidence type="ECO:0000313" key="2">
    <source>
        <dbReference type="EMBL" id="HHY27118.1"/>
    </source>
</evidence>
<name>A0A7C7DA24_9FIRM</name>
<dbReference type="InterPro" id="IPR021139">
    <property type="entry name" value="NYN"/>
</dbReference>
<sequence length="253" mass="28505">MDNDKNIAVLIDADNVSEKYIKPILDEVSNHGIPTYKRIYGDWTKPQLSSWKNVLLNYSITPIQQYSYTTGKNATDAALIIDAMDILYSKNVDGFCIVSSDSDFTRLAARLREAGMYVIGMGEKKTPTPFIAACEKFKYLEVLAGVTTNASDNGAQLKNEKHDPSKDGMASLDDLIHTIRIIVTESSDEDGWAFLGEVGKRLNKRYPDFDTRNYGHTKLTPLISSLKQFEIQPRKTSNPNIIHYFIKNKPKTK</sequence>
<dbReference type="Gene3D" id="3.40.50.1010">
    <property type="entry name" value="5'-nuclease"/>
    <property type="match status" value="1"/>
</dbReference>
<dbReference type="CDD" id="cd11297">
    <property type="entry name" value="PIN_LabA-like_N_1"/>
    <property type="match status" value="1"/>
</dbReference>
<dbReference type="Pfam" id="PF12872">
    <property type="entry name" value="OST-HTH"/>
    <property type="match status" value="1"/>
</dbReference>
<organism evidence="2 3">
    <name type="scientific">Desulfitobacterium dehalogenans</name>
    <dbReference type="NCBI Taxonomy" id="36854"/>
    <lineage>
        <taxon>Bacteria</taxon>
        <taxon>Bacillati</taxon>
        <taxon>Bacillota</taxon>
        <taxon>Clostridia</taxon>
        <taxon>Eubacteriales</taxon>
        <taxon>Desulfitobacteriaceae</taxon>
        <taxon>Desulfitobacterium</taxon>
    </lineage>
</organism>
<dbReference type="Gene3D" id="3.30.420.610">
    <property type="entry name" value="LOTUS domain-like"/>
    <property type="match status" value="1"/>
</dbReference>
<dbReference type="AlphaFoldDB" id="A0A7C7DA24"/>
<evidence type="ECO:0000313" key="3">
    <source>
        <dbReference type="Proteomes" id="UP000553059"/>
    </source>
</evidence>
<dbReference type="EMBL" id="DUTF01000234">
    <property type="protein sequence ID" value="HHY27118.1"/>
    <property type="molecule type" value="Genomic_DNA"/>
</dbReference>
<dbReference type="PROSITE" id="PS51644">
    <property type="entry name" value="HTH_OST"/>
    <property type="match status" value="1"/>
</dbReference>
<comment type="caution">
    <text evidence="2">The sequence shown here is derived from an EMBL/GenBank/DDBJ whole genome shotgun (WGS) entry which is preliminary data.</text>
</comment>
<dbReference type="InterPro" id="IPR041966">
    <property type="entry name" value="LOTUS-like"/>
</dbReference>
<dbReference type="CDD" id="cd10146">
    <property type="entry name" value="LabA_like_C"/>
    <property type="match status" value="1"/>
</dbReference>